<evidence type="ECO:0000313" key="2">
    <source>
        <dbReference type="EMBL" id="CAG8689187.1"/>
    </source>
</evidence>
<name>A0ABN7UWG4_GIGMA</name>
<feature type="non-terminal residue" evidence="2">
    <location>
        <position position="51"/>
    </location>
</feature>
<dbReference type="EMBL" id="CAJVQB010006667">
    <property type="protein sequence ID" value="CAG8689187.1"/>
    <property type="molecule type" value="Genomic_DNA"/>
</dbReference>
<evidence type="ECO:0000256" key="1">
    <source>
        <dbReference type="SAM" id="MobiDB-lite"/>
    </source>
</evidence>
<evidence type="ECO:0000313" key="3">
    <source>
        <dbReference type="Proteomes" id="UP000789901"/>
    </source>
</evidence>
<gene>
    <name evidence="2" type="ORF">GMARGA_LOCUS11401</name>
</gene>
<keyword evidence="3" id="KW-1185">Reference proteome</keyword>
<dbReference type="Proteomes" id="UP000789901">
    <property type="component" value="Unassembled WGS sequence"/>
</dbReference>
<accession>A0ABN7UWG4</accession>
<protein>
    <submittedName>
        <fullName evidence="2">34116_t:CDS:1</fullName>
    </submittedName>
</protein>
<feature type="region of interest" description="Disordered" evidence="1">
    <location>
        <begin position="27"/>
        <end position="51"/>
    </location>
</feature>
<reference evidence="2 3" key="1">
    <citation type="submission" date="2021-06" db="EMBL/GenBank/DDBJ databases">
        <authorList>
            <person name="Kallberg Y."/>
            <person name="Tangrot J."/>
            <person name="Rosling A."/>
        </authorList>
    </citation>
    <scope>NUCLEOTIDE SEQUENCE [LARGE SCALE GENOMIC DNA]</scope>
    <source>
        <strain evidence="2 3">120-4 pot B 10/14</strain>
    </source>
</reference>
<proteinExistence type="predicted"/>
<comment type="caution">
    <text evidence="2">The sequence shown here is derived from an EMBL/GenBank/DDBJ whole genome shotgun (WGS) entry which is preliminary data.</text>
</comment>
<sequence length="51" mass="5621">MHSQNFFSESIIFTSSPHLVGLGLLEPDPDLLKPDTSQSPKENLIIGRVSQ</sequence>
<organism evidence="2 3">
    <name type="scientific">Gigaspora margarita</name>
    <dbReference type="NCBI Taxonomy" id="4874"/>
    <lineage>
        <taxon>Eukaryota</taxon>
        <taxon>Fungi</taxon>
        <taxon>Fungi incertae sedis</taxon>
        <taxon>Mucoromycota</taxon>
        <taxon>Glomeromycotina</taxon>
        <taxon>Glomeromycetes</taxon>
        <taxon>Diversisporales</taxon>
        <taxon>Gigasporaceae</taxon>
        <taxon>Gigaspora</taxon>
    </lineage>
</organism>